<evidence type="ECO:0000313" key="2">
    <source>
        <dbReference type="Proteomes" id="UP000182744"/>
    </source>
</evidence>
<keyword evidence="2" id="KW-1185">Reference proteome</keyword>
<dbReference type="AlphaFoldDB" id="A0A1G7DG67"/>
<dbReference type="EMBL" id="FNAU01000011">
    <property type="protein sequence ID" value="SDE50523.1"/>
    <property type="molecule type" value="Genomic_DNA"/>
</dbReference>
<protein>
    <submittedName>
        <fullName evidence="1">Uncharacterized protein</fullName>
    </submittedName>
</protein>
<proteinExistence type="predicted"/>
<accession>A0A1G7DG67</accession>
<dbReference type="RefSeq" id="WP_176764496.1">
    <property type="nucleotide sequence ID" value="NZ_FNAU01000011.1"/>
</dbReference>
<dbReference type="Proteomes" id="UP000182744">
    <property type="component" value="Unassembled WGS sequence"/>
</dbReference>
<gene>
    <name evidence="1" type="ORF">SAMN05421878_11122</name>
</gene>
<organism evidence="1 2">
    <name type="scientific">Actinobaculum suis</name>
    <dbReference type="NCBI Taxonomy" id="1657"/>
    <lineage>
        <taxon>Bacteria</taxon>
        <taxon>Bacillati</taxon>
        <taxon>Actinomycetota</taxon>
        <taxon>Actinomycetes</taxon>
        <taxon>Actinomycetales</taxon>
        <taxon>Actinomycetaceae</taxon>
        <taxon>Actinobaculum</taxon>
    </lineage>
</organism>
<name>A0A1G7DG67_9ACTO</name>
<reference evidence="2" key="1">
    <citation type="submission" date="2016-10" db="EMBL/GenBank/DDBJ databases">
        <authorList>
            <person name="Varghese N."/>
        </authorList>
    </citation>
    <scope>NUCLEOTIDE SEQUENCE [LARGE SCALE GENOMIC DNA]</scope>
    <source>
        <strain evidence="2">DSM 20639</strain>
    </source>
</reference>
<evidence type="ECO:0000313" key="1">
    <source>
        <dbReference type="EMBL" id="SDE50523.1"/>
    </source>
</evidence>
<sequence>MMRTGLAFYVRLTRIVVLEYEIAEPEIMEPEVVKTAAPELLDAER</sequence>